<reference evidence="2" key="1">
    <citation type="submission" date="2021-01" db="EMBL/GenBank/DDBJ databases">
        <authorList>
            <person name="Corre E."/>
            <person name="Pelletier E."/>
            <person name="Niang G."/>
            <person name="Scheremetjew M."/>
            <person name="Finn R."/>
            <person name="Kale V."/>
            <person name="Holt S."/>
            <person name="Cochrane G."/>
            <person name="Meng A."/>
            <person name="Brown T."/>
            <person name="Cohen L."/>
        </authorList>
    </citation>
    <scope>NUCLEOTIDE SEQUENCE</scope>
    <source>
        <strain evidence="2">CCMP 2712</strain>
    </source>
</reference>
<dbReference type="PROSITE" id="PS00889">
    <property type="entry name" value="CNMP_BINDING_2"/>
    <property type="match status" value="1"/>
</dbReference>
<protein>
    <recommendedName>
        <fullName evidence="1">Cyclic nucleotide-binding domain-containing protein</fullName>
    </recommendedName>
</protein>
<dbReference type="Gene3D" id="1.20.890.10">
    <property type="entry name" value="cAMP-dependent protein kinase regulatory subunit, dimerization-anchoring domain"/>
    <property type="match status" value="1"/>
</dbReference>
<sequence>MSDQGTVGVSKKEKVKQYLEASILPFLSQALTKLCAEEPSDPFEWLGRYLIENNPRATRKFDHKEALVLKLAQGDFFGEIALLHGKPRQATVKVRQLQTNTQEYFHLVVDTAHSLLDHLLFWFFLAMLSTAFAEVSSTFCKEILESTRMWSLWKRSRRSIWTTTAESRRKKIMRSPRRLPSTCGGEEEIPSTWPRLRLRMIGDLRNFPRRTRNVIEYTK</sequence>
<gene>
    <name evidence="2" type="ORF">GTHE00462_LOCUS24010</name>
</gene>
<dbReference type="InterPro" id="IPR007858">
    <property type="entry name" value="Dpy-30_motif"/>
</dbReference>
<dbReference type="Gene3D" id="2.60.120.10">
    <property type="entry name" value="Jelly Rolls"/>
    <property type="match status" value="1"/>
</dbReference>
<dbReference type="EMBL" id="HBKN01030853">
    <property type="protein sequence ID" value="CAE2315578.1"/>
    <property type="molecule type" value="Transcribed_RNA"/>
</dbReference>
<feature type="domain" description="Cyclic nucleotide-binding" evidence="1">
    <location>
        <begin position="49"/>
        <end position="95"/>
    </location>
</feature>
<dbReference type="InterPro" id="IPR018490">
    <property type="entry name" value="cNMP-bd_dom_sf"/>
</dbReference>
<dbReference type="CDD" id="cd22958">
    <property type="entry name" value="DD_DPY30_SDC1-like"/>
    <property type="match status" value="1"/>
</dbReference>
<dbReference type="AlphaFoldDB" id="A0A7S4L597"/>
<dbReference type="PROSITE" id="PS50042">
    <property type="entry name" value="CNMP_BINDING_3"/>
    <property type="match status" value="1"/>
</dbReference>
<dbReference type="SUPFAM" id="SSF51206">
    <property type="entry name" value="cAMP-binding domain-like"/>
    <property type="match status" value="1"/>
</dbReference>
<dbReference type="Pfam" id="PF05186">
    <property type="entry name" value="Dpy-30"/>
    <property type="match status" value="1"/>
</dbReference>
<dbReference type="InterPro" id="IPR018488">
    <property type="entry name" value="cNMP-bd_CS"/>
</dbReference>
<name>A0A7S4L597_GUITH</name>
<dbReference type="InterPro" id="IPR014710">
    <property type="entry name" value="RmlC-like_jellyroll"/>
</dbReference>
<evidence type="ECO:0000313" key="2">
    <source>
        <dbReference type="EMBL" id="CAE2315578.1"/>
    </source>
</evidence>
<accession>A0A7S4L597</accession>
<proteinExistence type="predicted"/>
<dbReference type="InterPro" id="IPR000595">
    <property type="entry name" value="cNMP-bd_dom"/>
</dbReference>
<evidence type="ECO:0000259" key="1">
    <source>
        <dbReference type="PROSITE" id="PS50042"/>
    </source>
</evidence>
<organism evidence="2">
    <name type="scientific">Guillardia theta</name>
    <name type="common">Cryptophyte</name>
    <name type="synonym">Cryptomonas phi</name>
    <dbReference type="NCBI Taxonomy" id="55529"/>
    <lineage>
        <taxon>Eukaryota</taxon>
        <taxon>Cryptophyceae</taxon>
        <taxon>Pyrenomonadales</taxon>
        <taxon>Geminigeraceae</taxon>
        <taxon>Guillardia</taxon>
    </lineage>
</organism>